<organism evidence="14 15">
    <name type="scientific">Mesorhizobium neociceri</name>
    <dbReference type="NCBI Taxonomy" id="1307853"/>
    <lineage>
        <taxon>Bacteria</taxon>
        <taxon>Pseudomonadati</taxon>
        <taxon>Pseudomonadota</taxon>
        <taxon>Alphaproteobacteria</taxon>
        <taxon>Hyphomicrobiales</taxon>
        <taxon>Phyllobacteriaceae</taxon>
        <taxon>Mesorhizobium</taxon>
    </lineage>
</organism>
<evidence type="ECO:0000259" key="13">
    <source>
        <dbReference type="PROSITE" id="PS51721"/>
    </source>
</evidence>
<dbReference type="Gene3D" id="1.10.40.50">
    <property type="entry name" value="Probable gtpase engc, domain 3"/>
    <property type="match status" value="1"/>
</dbReference>
<feature type="binding site" evidence="10">
    <location>
        <begin position="226"/>
        <end position="234"/>
    </location>
    <ligand>
        <name>GTP</name>
        <dbReference type="ChEBI" id="CHEBI:37565"/>
    </ligand>
</feature>
<feature type="region of interest" description="Disordered" evidence="11">
    <location>
        <begin position="342"/>
        <end position="372"/>
    </location>
</feature>
<dbReference type="Proteomes" id="UP000558284">
    <property type="component" value="Unassembled WGS sequence"/>
</dbReference>
<keyword evidence="2 10" id="KW-0690">Ribosome biogenesis</keyword>
<dbReference type="SUPFAM" id="SSF52540">
    <property type="entry name" value="P-loop containing nucleoside triphosphate hydrolases"/>
    <property type="match status" value="1"/>
</dbReference>
<sequence>MPPIERLGSSPCFERLLPQPCAKDTSDVCDALVKAVTTTLASLGWTEFFGDQLEPDEADLIPTRIASVHRDRLTGLSQTGPANLALPANANTGDYAVGDWVLVEPHTHLLRRRLTRKTVLERRTQGGRVPQLAAANVDTLFIVTSCNADFNIARLERYLALANEAGTTPVILLTKADTADDAEAYQRQAAALQRGLAVVMLNPRVADAATALAAWCGTGQTVALVGSSGVGKSTLVNTLAGSAQQAPQQTAGIREHDAKGRHTTTARSLHAIAGGGWVIDTPGMRTLHVSDVASGIDTLFAEITELAPLCKFRDCTHVHEPGCAVQAALKAGTLDPERLARWRKLSEENQGNTPVQSGPRGNKSPGGRPKRR</sequence>
<evidence type="ECO:0000256" key="11">
    <source>
        <dbReference type="SAM" id="MobiDB-lite"/>
    </source>
</evidence>
<dbReference type="GO" id="GO:0046872">
    <property type="term" value="F:metal ion binding"/>
    <property type="evidence" value="ECO:0007669"/>
    <property type="project" value="UniProtKB-KW"/>
</dbReference>
<evidence type="ECO:0000256" key="2">
    <source>
        <dbReference type="ARBA" id="ARBA00022517"/>
    </source>
</evidence>
<evidence type="ECO:0000313" key="15">
    <source>
        <dbReference type="Proteomes" id="UP000558284"/>
    </source>
</evidence>
<evidence type="ECO:0000256" key="4">
    <source>
        <dbReference type="ARBA" id="ARBA00022730"/>
    </source>
</evidence>
<comment type="function">
    <text evidence="10">One of several proteins that assist in the late maturation steps of the functional core of the 30S ribosomal subunit. Helps release RbfA from mature subunits. May play a role in the assembly of ribosomal proteins into the subunit. Circularly permuted GTPase that catalyzes slow GTP hydrolysis, GTPase activity is stimulated by the 30S ribosomal subunit.</text>
</comment>
<evidence type="ECO:0000256" key="9">
    <source>
        <dbReference type="ARBA" id="ARBA00023134"/>
    </source>
</evidence>
<gene>
    <name evidence="10 14" type="primary">rsgA</name>
    <name evidence="14" type="ORF">H0241_19980</name>
</gene>
<feature type="binding site" evidence="10">
    <location>
        <position position="323"/>
    </location>
    <ligand>
        <name>Zn(2+)</name>
        <dbReference type="ChEBI" id="CHEBI:29105"/>
    </ligand>
</feature>
<feature type="binding site" evidence="10">
    <location>
        <position position="315"/>
    </location>
    <ligand>
        <name>Zn(2+)</name>
        <dbReference type="ChEBI" id="CHEBI:29105"/>
    </ligand>
</feature>
<keyword evidence="8 10" id="KW-0694">RNA-binding</keyword>
<feature type="domain" description="EngC GTPase" evidence="12">
    <location>
        <begin position="135"/>
        <end position="285"/>
    </location>
</feature>
<evidence type="ECO:0000256" key="7">
    <source>
        <dbReference type="ARBA" id="ARBA00022833"/>
    </source>
</evidence>
<keyword evidence="5 10" id="KW-0547">Nucleotide-binding</keyword>
<comment type="cofactor">
    <cofactor evidence="10">
        <name>Zn(2+)</name>
        <dbReference type="ChEBI" id="CHEBI:29105"/>
    </cofactor>
    <text evidence="10">Binds 1 zinc ion per subunit.</text>
</comment>
<dbReference type="GO" id="GO:0019843">
    <property type="term" value="F:rRNA binding"/>
    <property type="evidence" value="ECO:0007669"/>
    <property type="project" value="UniProtKB-KW"/>
</dbReference>
<dbReference type="NCBIfam" id="TIGR00157">
    <property type="entry name" value="ribosome small subunit-dependent GTPase A"/>
    <property type="match status" value="1"/>
</dbReference>
<keyword evidence="4 10" id="KW-0699">rRNA-binding</keyword>
<dbReference type="InterPro" id="IPR010914">
    <property type="entry name" value="RsgA_GTPase_dom"/>
</dbReference>
<keyword evidence="9 10" id="KW-0342">GTP-binding</keyword>
<dbReference type="PROSITE" id="PS50936">
    <property type="entry name" value="ENGC_GTPASE"/>
    <property type="match status" value="1"/>
</dbReference>
<evidence type="ECO:0000256" key="10">
    <source>
        <dbReference type="HAMAP-Rule" id="MF_01820"/>
    </source>
</evidence>
<dbReference type="EC" id="3.6.1.-" evidence="10"/>
<name>A0A838BA12_9HYPH</name>
<dbReference type="EMBL" id="JACDTY010000010">
    <property type="protein sequence ID" value="MBA1142504.1"/>
    <property type="molecule type" value="Genomic_DNA"/>
</dbReference>
<dbReference type="Gene3D" id="3.40.50.300">
    <property type="entry name" value="P-loop containing nucleotide triphosphate hydrolases"/>
    <property type="match status" value="1"/>
</dbReference>
<comment type="similarity">
    <text evidence="10">Belongs to the TRAFAC class YlqF/YawG GTPase family. RsgA subfamily.</text>
</comment>
<keyword evidence="15" id="KW-1185">Reference proteome</keyword>
<dbReference type="PROSITE" id="PS51721">
    <property type="entry name" value="G_CP"/>
    <property type="match status" value="1"/>
</dbReference>
<feature type="binding site" evidence="10">
    <location>
        <position position="310"/>
    </location>
    <ligand>
        <name>Zn(2+)</name>
        <dbReference type="ChEBI" id="CHEBI:29105"/>
    </ligand>
</feature>
<dbReference type="HAMAP" id="MF_01820">
    <property type="entry name" value="GTPase_RsgA"/>
    <property type="match status" value="1"/>
</dbReference>
<dbReference type="CDD" id="cd01854">
    <property type="entry name" value="YjeQ_EngC"/>
    <property type="match status" value="1"/>
</dbReference>
<evidence type="ECO:0000256" key="8">
    <source>
        <dbReference type="ARBA" id="ARBA00022884"/>
    </source>
</evidence>
<reference evidence="14 15" key="1">
    <citation type="submission" date="2020-07" db="EMBL/GenBank/DDBJ databases">
        <title>Definition of the novel symbiovar canariense within Mesorhizobium novociceri, a new species of genus Mesorhizobium nodulating Cicer canariense in the Caldera de Taburiente National Park (La Palma, Canary Islands).</title>
        <authorList>
            <person name="Leon-Barrios M."/>
            <person name="Perez-Yepez J."/>
            <person name="Flores-Felix J.D."/>
            <person name="Ramirez-Baena M.H."/>
            <person name="Pulido-Suarez L."/>
            <person name="Igual J.M."/>
            <person name="Velazquez E."/>
            <person name="Peix A."/>
        </authorList>
    </citation>
    <scope>NUCLEOTIDE SEQUENCE [LARGE SCALE GENOMIC DNA]</scope>
    <source>
        <strain evidence="14 15">CCANP35</strain>
    </source>
</reference>
<feature type="domain" description="CP-type G" evidence="13">
    <location>
        <begin position="123"/>
        <end position="287"/>
    </location>
</feature>
<dbReference type="PANTHER" id="PTHR32120:SF10">
    <property type="entry name" value="SMALL RIBOSOMAL SUBUNIT BIOGENESIS GTPASE RSGA"/>
    <property type="match status" value="1"/>
</dbReference>
<comment type="subunit">
    <text evidence="10">Monomer. Associates with 30S ribosomal subunit, binds 16S rRNA.</text>
</comment>
<comment type="caution">
    <text evidence="14">The sequence shown here is derived from an EMBL/GenBank/DDBJ whole genome shotgun (WGS) entry which is preliminary data.</text>
</comment>
<dbReference type="InterPro" id="IPR030378">
    <property type="entry name" value="G_CP_dom"/>
</dbReference>
<dbReference type="GO" id="GO:0003924">
    <property type="term" value="F:GTPase activity"/>
    <property type="evidence" value="ECO:0007669"/>
    <property type="project" value="UniProtKB-UniRule"/>
</dbReference>
<keyword evidence="7 10" id="KW-0862">Zinc</keyword>
<dbReference type="InterPro" id="IPR027417">
    <property type="entry name" value="P-loop_NTPase"/>
</dbReference>
<keyword evidence="6 10" id="KW-0378">Hydrolase</keyword>
<feature type="binding site" evidence="10">
    <location>
        <begin position="174"/>
        <end position="177"/>
    </location>
    <ligand>
        <name>GTP</name>
        <dbReference type="ChEBI" id="CHEBI:37565"/>
    </ligand>
</feature>
<proteinExistence type="inferred from homology"/>
<keyword evidence="1 10" id="KW-0963">Cytoplasm</keyword>
<dbReference type="GO" id="GO:0042274">
    <property type="term" value="P:ribosomal small subunit biogenesis"/>
    <property type="evidence" value="ECO:0007669"/>
    <property type="project" value="UniProtKB-UniRule"/>
</dbReference>
<comment type="subcellular location">
    <subcellularLocation>
        <location evidence="10">Cytoplasm</location>
    </subcellularLocation>
</comment>
<feature type="binding site" evidence="10">
    <location>
        <position position="317"/>
    </location>
    <ligand>
        <name>Zn(2+)</name>
        <dbReference type="ChEBI" id="CHEBI:29105"/>
    </ligand>
</feature>
<accession>A0A838BA12</accession>
<evidence type="ECO:0000259" key="12">
    <source>
        <dbReference type="PROSITE" id="PS50936"/>
    </source>
</evidence>
<keyword evidence="3 10" id="KW-0479">Metal-binding</keyword>
<evidence type="ECO:0000256" key="3">
    <source>
        <dbReference type="ARBA" id="ARBA00022723"/>
    </source>
</evidence>
<protein>
    <recommendedName>
        <fullName evidence="10">Small ribosomal subunit biogenesis GTPase RsgA</fullName>
        <ecNumber evidence="10">3.6.1.-</ecNumber>
    </recommendedName>
</protein>
<dbReference type="GO" id="GO:0005737">
    <property type="term" value="C:cytoplasm"/>
    <property type="evidence" value="ECO:0007669"/>
    <property type="project" value="UniProtKB-SubCell"/>
</dbReference>
<evidence type="ECO:0000256" key="1">
    <source>
        <dbReference type="ARBA" id="ARBA00022490"/>
    </source>
</evidence>
<dbReference type="AlphaFoldDB" id="A0A838BA12"/>
<dbReference type="PANTHER" id="PTHR32120">
    <property type="entry name" value="SMALL RIBOSOMAL SUBUNIT BIOGENESIS GTPASE RSGA"/>
    <property type="match status" value="1"/>
</dbReference>
<dbReference type="InterPro" id="IPR004881">
    <property type="entry name" value="Ribosome_biogen_GTPase_RsgA"/>
</dbReference>
<dbReference type="GO" id="GO:0005525">
    <property type="term" value="F:GTP binding"/>
    <property type="evidence" value="ECO:0007669"/>
    <property type="project" value="UniProtKB-UniRule"/>
</dbReference>
<evidence type="ECO:0000256" key="6">
    <source>
        <dbReference type="ARBA" id="ARBA00022801"/>
    </source>
</evidence>
<evidence type="ECO:0000313" key="14">
    <source>
        <dbReference type="EMBL" id="MBA1142504.1"/>
    </source>
</evidence>
<dbReference type="Pfam" id="PF03193">
    <property type="entry name" value="RsgA_GTPase"/>
    <property type="match status" value="1"/>
</dbReference>
<evidence type="ECO:0000256" key="5">
    <source>
        <dbReference type="ARBA" id="ARBA00022741"/>
    </source>
</evidence>